<dbReference type="InterPro" id="IPR029479">
    <property type="entry name" value="Nitroreductase"/>
</dbReference>
<dbReference type="RefSeq" id="WP_126306478.1">
    <property type="nucleotide sequence ID" value="NZ_AP018449.1"/>
</dbReference>
<dbReference type="GO" id="GO:0016491">
    <property type="term" value="F:oxidoreductase activity"/>
    <property type="evidence" value="ECO:0007669"/>
    <property type="project" value="UniProtKB-KW"/>
</dbReference>
<keyword evidence="2 4" id="KW-0560">Oxidoreductase</keyword>
<dbReference type="SUPFAM" id="SSF55469">
    <property type="entry name" value="FMN-dependent nitroreductase-like"/>
    <property type="match status" value="1"/>
</dbReference>
<dbReference type="InterPro" id="IPR000415">
    <property type="entry name" value="Nitroreductase-like"/>
</dbReference>
<dbReference type="AlphaFoldDB" id="A0A348AG44"/>
<name>A0A348AG44_9FIRM</name>
<evidence type="ECO:0000313" key="4">
    <source>
        <dbReference type="EMBL" id="BBB90042.1"/>
    </source>
</evidence>
<evidence type="ECO:0000313" key="5">
    <source>
        <dbReference type="Proteomes" id="UP000276437"/>
    </source>
</evidence>
<gene>
    <name evidence="4" type="primary">mhqN</name>
    <name evidence="4" type="ORF">MAMMFC1_00690</name>
</gene>
<accession>A0A348AG44</accession>
<feature type="domain" description="Nitroreductase" evidence="3">
    <location>
        <begin position="13"/>
        <end position="187"/>
    </location>
</feature>
<dbReference type="Pfam" id="PF00881">
    <property type="entry name" value="Nitroreductase"/>
    <property type="match status" value="1"/>
</dbReference>
<evidence type="ECO:0000256" key="1">
    <source>
        <dbReference type="ARBA" id="ARBA00007118"/>
    </source>
</evidence>
<comment type="similarity">
    <text evidence="1">Belongs to the nitroreductase family.</text>
</comment>
<dbReference type="Proteomes" id="UP000276437">
    <property type="component" value="Chromosome"/>
</dbReference>
<dbReference type="PANTHER" id="PTHR43673">
    <property type="entry name" value="NAD(P)H NITROREDUCTASE YDGI-RELATED"/>
    <property type="match status" value="1"/>
</dbReference>
<proteinExistence type="inferred from homology"/>
<dbReference type="Gene3D" id="3.40.109.10">
    <property type="entry name" value="NADH Oxidase"/>
    <property type="match status" value="1"/>
</dbReference>
<dbReference type="EMBL" id="AP018449">
    <property type="protein sequence ID" value="BBB90042.1"/>
    <property type="molecule type" value="Genomic_DNA"/>
</dbReference>
<evidence type="ECO:0000259" key="3">
    <source>
        <dbReference type="Pfam" id="PF00881"/>
    </source>
</evidence>
<dbReference type="OrthoDB" id="9812105at2"/>
<evidence type="ECO:0000256" key="2">
    <source>
        <dbReference type="ARBA" id="ARBA00023002"/>
    </source>
</evidence>
<organism evidence="4 5">
    <name type="scientific">Methylomusa anaerophila</name>
    <dbReference type="NCBI Taxonomy" id="1930071"/>
    <lineage>
        <taxon>Bacteria</taxon>
        <taxon>Bacillati</taxon>
        <taxon>Bacillota</taxon>
        <taxon>Negativicutes</taxon>
        <taxon>Selenomonadales</taxon>
        <taxon>Sporomusaceae</taxon>
        <taxon>Methylomusa</taxon>
    </lineage>
</organism>
<protein>
    <submittedName>
        <fullName evidence="4">Putative NAD(P)H nitroreductase MhqN</fullName>
        <ecNumber evidence="4">1.-.-.-</ecNumber>
    </submittedName>
</protein>
<sequence>MVEKKLDFKELAETRRSVNFFDPTKPLSDELLKDIIDLAVLAPSAFNAQPWQVLAVKSKEKRQEVHDKACNQPKVLDAPVLLAILGDTTGFKRPNPIWDEKVRLGNASAADVENIVNFSENVLFPTELRQVAFAASNSSLLAMSIMYAAKYYGVEAHPMIGFDESKIKEIFNIPDHVIVTMLICLGYFDETKTLRPRETRFTYEKIVKSF</sequence>
<dbReference type="CDD" id="cd02137">
    <property type="entry name" value="MhqN-like"/>
    <property type="match status" value="1"/>
</dbReference>
<keyword evidence="5" id="KW-1185">Reference proteome</keyword>
<reference evidence="4 5" key="1">
    <citation type="journal article" date="2018" name="Int. J. Syst. Evol. Microbiol.">
        <title>Methylomusa anaerophila gen. nov., sp. nov., an anaerobic methanol-utilizing bacterium isolated from a microbial fuel cell.</title>
        <authorList>
            <person name="Amano N."/>
            <person name="Yamamuro A."/>
            <person name="Miyahara M."/>
            <person name="Kouzuma A."/>
            <person name="Abe T."/>
            <person name="Watanabe K."/>
        </authorList>
    </citation>
    <scope>NUCLEOTIDE SEQUENCE [LARGE SCALE GENOMIC DNA]</scope>
    <source>
        <strain evidence="4 5">MMFC1</strain>
    </source>
</reference>
<dbReference type="KEGG" id="mana:MAMMFC1_00690"/>
<dbReference type="EC" id="1.-.-.-" evidence="4"/>